<dbReference type="Proteomes" id="UP000566995">
    <property type="component" value="Unassembled WGS sequence"/>
</dbReference>
<dbReference type="RefSeq" id="WP_184585757.1">
    <property type="nucleotide sequence ID" value="NZ_JACHLI010000001.1"/>
</dbReference>
<keyword evidence="1" id="KW-0175">Coiled coil</keyword>
<reference evidence="2 3" key="1">
    <citation type="submission" date="2020-08" db="EMBL/GenBank/DDBJ databases">
        <title>Functional genomics of gut bacteria from endangered species of beetles.</title>
        <authorList>
            <person name="Carlos-Shanley C."/>
        </authorList>
    </citation>
    <scope>NUCLEOTIDE SEQUENCE [LARGE SCALE GENOMIC DNA]</scope>
    <source>
        <strain evidence="2 3">S00179</strain>
    </source>
</reference>
<protein>
    <submittedName>
        <fullName evidence="2">Uncharacterized protein</fullName>
    </submittedName>
</protein>
<name>A0A7W7KEQ5_PSENT</name>
<evidence type="ECO:0000313" key="3">
    <source>
        <dbReference type="Proteomes" id="UP000566995"/>
    </source>
</evidence>
<dbReference type="EMBL" id="JACHLI010000001">
    <property type="protein sequence ID" value="MBB4861497.1"/>
    <property type="molecule type" value="Genomic_DNA"/>
</dbReference>
<gene>
    <name evidence="2" type="ORF">HNP46_000308</name>
</gene>
<feature type="coiled-coil region" evidence="1">
    <location>
        <begin position="73"/>
        <end position="107"/>
    </location>
</feature>
<accession>A0A7W7KEQ5</accession>
<organism evidence="2 3">
    <name type="scientific">Pseudomonas nitroreducens</name>
    <dbReference type="NCBI Taxonomy" id="46680"/>
    <lineage>
        <taxon>Bacteria</taxon>
        <taxon>Pseudomonadati</taxon>
        <taxon>Pseudomonadota</taxon>
        <taxon>Gammaproteobacteria</taxon>
        <taxon>Pseudomonadales</taxon>
        <taxon>Pseudomonadaceae</taxon>
        <taxon>Pseudomonas</taxon>
    </lineage>
</organism>
<proteinExistence type="predicted"/>
<evidence type="ECO:0000256" key="1">
    <source>
        <dbReference type="SAM" id="Coils"/>
    </source>
</evidence>
<comment type="caution">
    <text evidence="2">The sequence shown here is derived from an EMBL/GenBank/DDBJ whole genome shotgun (WGS) entry which is preliminary data.</text>
</comment>
<sequence length="225" mass="24797">MSSPLPNLIKSAIVPLATLRENLPSLIAAAQARNDGQEWHHCRVYMQLSIQDENYMLHDDHVRFITMAQPQNVATLLAALDAAEAEKATLQAQVDGAVAELADIKSKSEATDARLKAITDKLGITEPPLSQEQSPDMTVIEVDGRSSCKCEGLARCTCPSVDTLEFRINGKLGYGGGDLVETLEVPSRRLFQCNFRGYKFEARDRQDAADILKAHFAEFPNVKVR</sequence>
<evidence type="ECO:0000313" key="2">
    <source>
        <dbReference type="EMBL" id="MBB4861497.1"/>
    </source>
</evidence>
<dbReference type="AlphaFoldDB" id="A0A7W7KEQ5"/>